<dbReference type="RefSeq" id="WP_089997518.1">
    <property type="nucleotide sequence ID" value="NZ_CBCPIF010000001.1"/>
</dbReference>
<dbReference type="PANTHER" id="PTHR47738:SF3">
    <property type="entry name" value="PHOSPHOTRANSFERASE SYSTEM MANNITOL_FRUCTOSE-SPECIFIC IIA DOMAIN CONTAINING PROTEIN"/>
    <property type="match status" value="1"/>
</dbReference>
<comment type="caution">
    <text evidence="2">The sequence shown here is derived from an EMBL/GenBank/DDBJ whole genome shotgun (WGS) entry which is preliminary data.</text>
</comment>
<dbReference type="Pfam" id="PF00359">
    <property type="entry name" value="PTS_EIIA_2"/>
    <property type="match status" value="1"/>
</dbReference>
<evidence type="ECO:0000313" key="3">
    <source>
        <dbReference type="Proteomes" id="UP000199271"/>
    </source>
</evidence>
<dbReference type="EMBL" id="FBSY01000006">
    <property type="protein sequence ID" value="CUW09144.1"/>
    <property type="molecule type" value="Genomic_DNA"/>
</dbReference>
<keyword evidence="2" id="KW-0808">Transferase</keyword>
<keyword evidence="3" id="KW-1185">Reference proteome</keyword>
<proteinExistence type="predicted"/>
<dbReference type="PROSITE" id="PS51094">
    <property type="entry name" value="PTS_EIIA_TYPE_2"/>
    <property type="match status" value="1"/>
</dbReference>
<dbReference type="InterPro" id="IPR051541">
    <property type="entry name" value="PTS_SugarTrans_NitroReg"/>
</dbReference>
<organism evidence="2 3">
    <name type="scientific">Leuconostoc gasicomitatum</name>
    <dbReference type="NCBI Taxonomy" id="115778"/>
    <lineage>
        <taxon>Bacteria</taxon>
        <taxon>Bacillati</taxon>
        <taxon>Bacillota</taxon>
        <taxon>Bacilli</taxon>
        <taxon>Lactobacillales</taxon>
        <taxon>Lactobacillaceae</taxon>
        <taxon>Leuconostoc</taxon>
        <taxon>Leuconostoc gelidum group</taxon>
    </lineage>
</organism>
<evidence type="ECO:0000259" key="1">
    <source>
        <dbReference type="PROSITE" id="PS51094"/>
    </source>
</evidence>
<feature type="domain" description="PTS EIIA type-2" evidence="1">
    <location>
        <begin position="1"/>
        <end position="146"/>
    </location>
</feature>
<name>A0ABP2B322_9LACO</name>
<dbReference type="InterPro" id="IPR002178">
    <property type="entry name" value="PTS_EIIA_type-2_dom"/>
</dbReference>
<dbReference type="GO" id="GO:0016740">
    <property type="term" value="F:transferase activity"/>
    <property type="evidence" value="ECO:0007669"/>
    <property type="project" value="UniProtKB-KW"/>
</dbReference>
<evidence type="ECO:0000313" key="2">
    <source>
        <dbReference type="EMBL" id="CUW09144.1"/>
    </source>
</evidence>
<sequence length="149" mass="16749">MLDDKVIVLDFEAQDRTEALEVLAQKFVDQKIVQTSFINAVLKREEKFPTGLATETIGVAIPHTDVQHVIRSQIGIMRLKSPVNFFQMGDGKNVPVKIIFMLALTKPHEQLEMLQKLIGLIQDDRLLTKILNTDSIDNVISILKIAGID</sequence>
<accession>A0ABP2B322</accession>
<gene>
    <name evidence="2" type="ORF">C122C_0424</name>
</gene>
<dbReference type="SUPFAM" id="SSF55804">
    <property type="entry name" value="Phoshotransferase/anion transport protein"/>
    <property type="match status" value="1"/>
</dbReference>
<reference evidence="2 3" key="1">
    <citation type="submission" date="2015-12" db="EMBL/GenBank/DDBJ databases">
        <authorList>
            <person name="Andreevskaya M."/>
        </authorList>
    </citation>
    <scope>NUCLEOTIDE SEQUENCE [LARGE SCALE GENOMIC DNA]</scope>
    <source>
        <strain evidence="2 3">C122c</strain>
    </source>
</reference>
<dbReference type="EC" id="2.7.1.69" evidence="2"/>
<dbReference type="InterPro" id="IPR016152">
    <property type="entry name" value="PTrfase/Anion_transptr"/>
</dbReference>
<dbReference type="Proteomes" id="UP000199271">
    <property type="component" value="Unassembled WGS sequence"/>
</dbReference>
<dbReference type="CDD" id="cd00211">
    <property type="entry name" value="PTS_IIA_fru"/>
    <property type="match status" value="1"/>
</dbReference>
<dbReference type="PANTHER" id="PTHR47738">
    <property type="entry name" value="PTS SYSTEM FRUCTOSE-LIKE EIIA COMPONENT-RELATED"/>
    <property type="match status" value="1"/>
</dbReference>
<protein>
    <submittedName>
        <fullName evidence="2">PTS system, galactitol-specific IIA component</fullName>
        <ecNumber evidence="2">2.7.1.69</ecNumber>
    </submittedName>
</protein>
<dbReference type="Gene3D" id="3.40.930.10">
    <property type="entry name" value="Mannitol-specific EII, Chain A"/>
    <property type="match status" value="1"/>
</dbReference>